<dbReference type="PROSITE" id="PS51485">
    <property type="entry name" value="PHYTOCYANIN"/>
    <property type="match status" value="1"/>
</dbReference>
<sequence>MARIMAVMMWAVSIAVILSCCTVEVEGYKNYTVGDALGWYDKLMKPTVNYAKWAEGKNFSLGDFLIFNTDTNHSVVQTYNATTYKMCDYDDADDDDTIELSAGDPSTDAKPVTVAAPLVREGVTYFFSGDYDGWHCNMGGQKFQITVAHGQGLPPSLLTPPPGAPAPESADGPDAAPVTNIPASMTTPVPDSSTAADTNINNDDASAAEKGKNPGVFLVLGFVLSPLLLKSVDVLW</sequence>
<feature type="chain" id="PRO_5002202317" evidence="2">
    <location>
        <begin position="28"/>
        <end position="236"/>
    </location>
</feature>
<dbReference type="InterPro" id="IPR039391">
    <property type="entry name" value="Phytocyanin-like"/>
</dbReference>
<dbReference type="PANTHER" id="PTHR33021:SF6">
    <property type="entry name" value="EARLY NODULIN-LIKE PROTEIN 18"/>
    <property type="match status" value="1"/>
</dbReference>
<dbReference type="AlphaFoldDB" id="A0A0C9RQI8"/>
<feature type="signal peptide" evidence="2">
    <location>
        <begin position="1"/>
        <end position="27"/>
    </location>
</feature>
<dbReference type="InterPro" id="IPR008972">
    <property type="entry name" value="Cupredoxin"/>
</dbReference>
<keyword evidence="2" id="KW-0732">Signal</keyword>
<feature type="region of interest" description="Disordered" evidence="1">
    <location>
        <begin position="152"/>
        <end position="199"/>
    </location>
</feature>
<organism evidence="4">
    <name type="scientific">Wollemia nobilis</name>
    <dbReference type="NCBI Taxonomy" id="56998"/>
    <lineage>
        <taxon>Eukaryota</taxon>
        <taxon>Viridiplantae</taxon>
        <taxon>Streptophyta</taxon>
        <taxon>Embryophyta</taxon>
        <taxon>Tracheophyta</taxon>
        <taxon>Spermatophyta</taxon>
        <taxon>Pinopsida</taxon>
        <taxon>Pinidae</taxon>
        <taxon>Conifers II</taxon>
        <taxon>Araucariales</taxon>
        <taxon>Araucariaceae</taxon>
        <taxon>Wollemia</taxon>
    </lineage>
</organism>
<dbReference type="Gene3D" id="2.60.40.420">
    <property type="entry name" value="Cupredoxins - blue copper proteins"/>
    <property type="match status" value="1"/>
</dbReference>
<dbReference type="InterPro" id="IPR003245">
    <property type="entry name" value="Phytocyanin_dom"/>
</dbReference>
<dbReference type="SUPFAM" id="SSF49503">
    <property type="entry name" value="Cupredoxins"/>
    <property type="match status" value="1"/>
</dbReference>
<protein>
    <submittedName>
        <fullName evidence="4">TSA: Wollemia nobilis Ref_Wollemi_Transcript_25066_1100 transcribed RNA sequence</fullName>
    </submittedName>
</protein>
<feature type="domain" description="Phytocyanin" evidence="3">
    <location>
        <begin position="29"/>
        <end position="149"/>
    </location>
</feature>
<dbReference type="EMBL" id="GCHU01024878">
    <property type="protein sequence ID" value="JAG85729.1"/>
    <property type="molecule type" value="Transcribed_RNA"/>
</dbReference>
<feature type="compositionally biased region" description="Low complexity" evidence="1">
    <location>
        <begin position="166"/>
        <end position="177"/>
    </location>
</feature>
<evidence type="ECO:0000256" key="1">
    <source>
        <dbReference type="SAM" id="MobiDB-lite"/>
    </source>
</evidence>
<dbReference type="GO" id="GO:0005886">
    <property type="term" value="C:plasma membrane"/>
    <property type="evidence" value="ECO:0007669"/>
    <property type="project" value="TreeGrafter"/>
</dbReference>
<dbReference type="PANTHER" id="PTHR33021">
    <property type="entry name" value="BLUE COPPER PROTEIN"/>
    <property type="match status" value="1"/>
</dbReference>
<proteinExistence type="predicted"/>
<dbReference type="FunFam" id="2.60.40.420:FF:000048">
    <property type="entry name" value="Early nodulin-like protein 18"/>
    <property type="match status" value="1"/>
</dbReference>
<evidence type="ECO:0000313" key="4">
    <source>
        <dbReference type="EMBL" id="JAG85729.1"/>
    </source>
</evidence>
<reference evidence="4" key="1">
    <citation type="submission" date="2015-02" db="EMBL/GenBank/DDBJ databases">
        <title>A transcriptome of Wollemia nobilis - a relic of Gondwana.</title>
        <authorList>
            <person name="Chia J.Y."/>
            <person name="Leong Y.S."/>
            <person name="Abdul Karim S."/>
            <person name="Wan Azmi N."/>
            <person name="Hercus R."/>
            <person name="Croft L."/>
        </authorList>
    </citation>
    <scope>NUCLEOTIDE SEQUENCE</scope>
    <source>
        <strain evidence="4">MaeBrown</strain>
        <tissue evidence="4">Leaf</tissue>
    </source>
</reference>
<evidence type="ECO:0000256" key="2">
    <source>
        <dbReference type="SAM" id="SignalP"/>
    </source>
</evidence>
<name>A0A0C9RQI8_9CONI</name>
<evidence type="ECO:0000259" key="3">
    <source>
        <dbReference type="PROSITE" id="PS51485"/>
    </source>
</evidence>
<feature type="compositionally biased region" description="Polar residues" evidence="1">
    <location>
        <begin position="181"/>
        <end position="199"/>
    </location>
</feature>
<dbReference type="GO" id="GO:0009055">
    <property type="term" value="F:electron transfer activity"/>
    <property type="evidence" value="ECO:0007669"/>
    <property type="project" value="InterPro"/>
</dbReference>
<dbReference type="PROSITE" id="PS51257">
    <property type="entry name" value="PROKAR_LIPOPROTEIN"/>
    <property type="match status" value="1"/>
</dbReference>
<dbReference type="Pfam" id="PF02298">
    <property type="entry name" value="Cu_bind_like"/>
    <property type="match status" value="1"/>
</dbReference>
<accession>A0A0C9RQI8</accession>